<evidence type="ECO:0000256" key="1">
    <source>
        <dbReference type="SAM" id="MobiDB-lite"/>
    </source>
</evidence>
<dbReference type="EMBL" id="JAANIT010000112">
    <property type="protein sequence ID" value="KAG1551997.1"/>
    <property type="molecule type" value="Genomic_DNA"/>
</dbReference>
<reference evidence="2" key="1">
    <citation type="journal article" date="2020" name="Microb. Genom.">
        <title>Genetic diversity of clinical and environmental Mucorales isolates obtained from an investigation of mucormycosis cases among solid organ transplant recipients.</title>
        <authorList>
            <person name="Nguyen M.H."/>
            <person name="Kaul D."/>
            <person name="Muto C."/>
            <person name="Cheng S.J."/>
            <person name="Richter R.A."/>
            <person name="Bruno V.M."/>
            <person name="Liu G."/>
            <person name="Beyhan S."/>
            <person name="Sundermann A.J."/>
            <person name="Mounaud S."/>
            <person name="Pasculle A.W."/>
            <person name="Nierman W.C."/>
            <person name="Driscoll E."/>
            <person name="Cumbie R."/>
            <person name="Clancy C.J."/>
            <person name="Dupont C.L."/>
        </authorList>
    </citation>
    <scope>NUCLEOTIDE SEQUENCE</scope>
    <source>
        <strain evidence="2">GL16</strain>
    </source>
</reference>
<name>A0A9P6YMA5_RHIOR</name>
<sequence>MSILTSTLSQVARRSIPKRTLVRTYFSTSPTTLSKNEIKQKQDELQHQASSPESTVYVHHETSDSEAYFKPIINHVFDD</sequence>
<dbReference type="OrthoDB" id="2225402at2759"/>
<dbReference type="AlphaFoldDB" id="A0A9P6YMA5"/>
<accession>A0A9P6YMA5</accession>
<evidence type="ECO:0000313" key="3">
    <source>
        <dbReference type="Proteomes" id="UP000717996"/>
    </source>
</evidence>
<feature type="region of interest" description="Disordered" evidence="1">
    <location>
        <begin position="32"/>
        <end position="62"/>
    </location>
</feature>
<evidence type="ECO:0000313" key="2">
    <source>
        <dbReference type="EMBL" id="KAG1551997.1"/>
    </source>
</evidence>
<comment type="caution">
    <text evidence="2">The sequence shown here is derived from an EMBL/GenBank/DDBJ whole genome shotgun (WGS) entry which is preliminary data.</text>
</comment>
<gene>
    <name evidence="2" type="ORF">G6F51_001485</name>
</gene>
<organism evidence="2 3">
    <name type="scientific">Rhizopus oryzae</name>
    <name type="common">Mucormycosis agent</name>
    <name type="synonym">Rhizopus arrhizus var. delemar</name>
    <dbReference type="NCBI Taxonomy" id="64495"/>
    <lineage>
        <taxon>Eukaryota</taxon>
        <taxon>Fungi</taxon>
        <taxon>Fungi incertae sedis</taxon>
        <taxon>Mucoromycota</taxon>
        <taxon>Mucoromycotina</taxon>
        <taxon>Mucoromycetes</taxon>
        <taxon>Mucorales</taxon>
        <taxon>Mucorineae</taxon>
        <taxon>Rhizopodaceae</taxon>
        <taxon>Rhizopus</taxon>
    </lineage>
</organism>
<proteinExistence type="predicted"/>
<dbReference type="Proteomes" id="UP000717996">
    <property type="component" value="Unassembled WGS sequence"/>
</dbReference>
<protein>
    <submittedName>
        <fullName evidence="2">Uncharacterized protein</fullName>
    </submittedName>
</protein>
<feature type="compositionally biased region" description="Basic and acidic residues" evidence="1">
    <location>
        <begin position="36"/>
        <end position="46"/>
    </location>
</feature>